<gene>
    <name evidence="2" type="ORF">B2A_02318</name>
</gene>
<dbReference type="AlphaFoldDB" id="T1B5Z6"/>
<accession>T1B5Z6</accession>
<dbReference type="EMBL" id="AUZZ01001596">
    <property type="protein sequence ID" value="EQD63868.1"/>
    <property type="molecule type" value="Genomic_DNA"/>
</dbReference>
<evidence type="ECO:0000256" key="1">
    <source>
        <dbReference type="SAM" id="Phobius"/>
    </source>
</evidence>
<reference evidence="2" key="2">
    <citation type="journal article" date="2014" name="ISME J.">
        <title>Microbial stratification in low pH oxic and suboxic macroscopic growths along an acid mine drainage.</title>
        <authorList>
            <person name="Mendez-Garcia C."/>
            <person name="Mesa V."/>
            <person name="Sprenger R.R."/>
            <person name="Richter M."/>
            <person name="Diez M.S."/>
            <person name="Solano J."/>
            <person name="Bargiela R."/>
            <person name="Golyshina O.V."/>
            <person name="Manteca A."/>
            <person name="Ramos J.L."/>
            <person name="Gallego J.R."/>
            <person name="Llorente I."/>
            <person name="Martins Dos Santos V.A."/>
            <person name="Jensen O.N."/>
            <person name="Pelaez A.I."/>
            <person name="Sanchez J."/>
            <person name="Ferrer M."/>
        </authorList>
    </citation>
    <scope>NUCLEOTIDE SEQUENCE</scope>
</reference>
<dbReference type="Gene3D" id="3.40.30.10">
    <property type="entry name" value="Glutaredoxin"/>
    <property type="match status" value="1"/>
</dbReference>
<name>T1B5Z6_9ZZZZ</name>
<evidence type="ECO:0000313" key="2">
    <source>
        <dbReference type="EMBL" id="EQD63868.1"/>
    </source>
</evidence>
<feature type="transmembrane region" description="Helical" evidence="1">
    <location>
        <begin position="6"/>
        <end position="28"/>
    </location>
</feature>
<protein>
    <recommendedName>
        <fullName evidence="3">Thioredoxin-like fold domain-containing protein</fullName>
    </recommendedName>
</protein>
<proteinExistence type="predicted"/>
<organism evidence="2">
    <name type="scientific">mine drainage metagenome</name>
    <dbReference type="NCBI Taxonomy" id="410659"/>
    <lineage>
        <taxon>unclassified sequences</taxon>
        <taxon>metagenomes</taxon>
        <taxon>ecological metagenomes</taxon>
    </lineage>
</organism>
<keyword evidence="1" id="KW-1133">Transmembrane helix</keyword>
<sequence>MGGLDYLHITLIALIILLVIVAFALSVFKQGVVLENCPYGIVNNTCAHSPLSNSSMDANVIRAAGSILAGYQNFSSALSILPYYSLINESKAFYIQANKTWLVTVPYIDPFENNTEYNISMILYKNLSLDNIFLSAARPVQSSNYTTVAYGTIDMNNKYLCNYSTPIPVYLITDPYAPGALAAIRKGINASNQYSGKVGVQYYFIFSDYSIRLYKQYGIPATQRLGDYLVCASHQSGFKQFISNLSTIDTSVPQSNGTLYSIVQASGLNTTSFSACLENVSAPLDAQAQLASLYNVKVLPSFIVNCKYQALPQTLGSAINYTLDKINQTK</sequence>
<evidence type="ECO:0008006" key="3">
    <source>
        <dbReference type="Google" id="ProtNLM"/>
    </source>
</evidence>
<keyword evidence="1" id="KW-0812">Transmembrane</keyword>
<keyword evidence="1" id="KW-0472">Membrane</keyword>
<reference evidence="2" key="1">
    <citation type="submission" date="2013-08" db="EMBL/GenBank/DDBJ databases">
        <authorList>
            <person name="Mendez C."/>
            <person name="Richter M."/>
            <person name="Ferrer M."/>
            <person name="Sanchez J."/>
        </authorList>
    </citation>
    <scope>NUCLEOTIDE SEQUENCE</scope>
</reference>
<comment type="caution">
    <text evidence="2">The sequence shown here is derived from an EMBL/GenBank/DDBJ whole genome shotgun (WGS) entry which is preliminary data.</text>
</comment>